<keyword evidence="3" id="KW-1185">Reference proteome</keyword>
<evidence type="ECO:0000313" key="3">
    <source>
        <dbReference type="Proteomes" id="UP000319801"/>
    </source>
</evidence>
<evidence type="ECO:0000313" key="2">
    <source>
        <dbReference type="EMBL" id="TSK34814.1"/>
    </source>
</evidence>
<sequence length="103" mass="11332">MLMQISVGKDASFHMNNRDPFPHAAECNVPTRTTNSEQASSTNRTHCQGIKGFKSTQDGGVVKVTTQSRASWLVNTATSQAEISADMKFYLPMRSVFADSFRA</sequence>
<gene>
    <name evidence="2" type="ORF">Baya_4422</name>
</gene>
<dbReference type="AlphaFoldDB" id="A0A556TQ34"/>
<protein>
    <submittedName>
        <fullName evidence="2">Uncharacterized protein</fullName>
    </submittedName>
</protein>
<reference evidence="2 3" key="1">
    <citation type="journal article" date="2019" name="Genome Biol. Evol.">
        <title>Whole-Genome Sequencing of the Giant Devil Catfish, Bagarius yarrelli.</title>
        <authorList>
            <person name="Jiang W."/>
            <person name="Lv Y."/>
            <person name="Cheng L."/>
            <person name="Yang K."/>
            <person name="Chao B."/>
            <person name="Wang X."/>
            <person name="Li Y."/>
            <person name="Pan X."/>
            <person name="You X."/>
            <person name="Zhang Y."/>
            <person name="Yang J."/>
            <person name="Li J."/>
            <person name="Zhang X."/>
            <person name="Liu S."/>
            <person name="Sun C."/>
            <person name="Yang J."/>
            <person name="Shi Q."/>
        </authorList>
    </citation>
    <scope>NUCLEOTIDE SEQUENCE [LARGE SCALE GENOMIC DNA]</scope>
    <source>
        <strain evidence="2">JWS20170419001</strain>
        <tissue evidence="2">Muscle</tissue>
    </source>
</reference>
<dbReference type="EMBL" id="VCAZ01000010">
    <property type="protein sequence ID" value="TSK34814.1"/>
    <property type="molecule type" value="Genomic_DNA"/>
</dbReference>
<accession>A0A556TQ34</accession>
<proteinExistence type="predicted"/>
<name>A0A556TQ34_BAGYA</name>
<feature type="region of interest" description="Disordered" evidence="1">
    <location>
        <begin position="24"/>
        <end position="52"/>
    </location>
</feature>
<evidence type="ECO:0000256" key="1">
    <source>
        <dbReference type="SAM" id="MobiDB-lite"/>
    </source>
</evidence>
<feature type="compositionally biased region" description="Polar residues" evidence="1">
    <location>
        <begin position="30"/>
        <end position="46"/>
    </location>
</feature>
<dbReference type="Proteomes" id="UP000319801">
    <property type="component" value="Unassembled WGS sequence"/>
</dbReference>
<organism evidence="2 3">
    <name type="scientific">Bagarius yarrelli</name>
    <name type="common">Goonch</name>
    <name type="synonym">Bagrus yarrelli</name>
    <dbReference type="NCBI Taxonomy" id="175774"/>
    <lineage>
        <taxon>Eukaryota</taxon>
        <taxon>Metazoa</taxon>
        <taxon>Chordata</taxon>
        <taxon>Craniata</taxon>
        <taxon>Vertebrata</taxon>
        <taxon>Euteleostomi</taxon>
        <taxon>Actinopterygii</taxon>
        <taxon>Neopterygii</taxon>
        <taxon>Teleostei</taxon>
        <taxon>Ostariophysi</taxon>
        <taxon>Siluriformes</taxon>
        <taxon>Sisoridae</taxon>
        <taxon>Sisorinae</taxon>
        <taxon>Bagarius</taxon>
    </lineage>
</organism>
<comment type="caution">
    <text evidence="2">The sequence shown here is derived from an EMBL/GenBank/DDBJ whole genome shotgun (WGS) entry which is preliminary data.</text>
</comment>